<dbReference type="SUPFAM" id="SSF55031">
    <property type="entry name" value="Bacterial exopeptidase dimerisation domain"/>
    <property type="match status" value="1"/>
</dbReference>
<keyword evidence="12" id="KW-1185">Reference proteome</keyword>
<feature type="binding site" evidence="9">
    <location>
        <position position="381"/>
    </location>
    <ligand>
        <name>Zn(2+)</name>
        <dbReference type="ChEBI" id="CHEBI:29105"/>
        <label>2</label>
    </ligand>
</feature>
<evidence type="ECO:0000256" key="5">
    <source>
        <dbReference type="ARBA" id="ARBA00022833"/>
    </source>
</evidence>
<evidence type="ECO:0000256" key="6">
    <source>
        <dbReference type="ARBA" id="ARBA00023049"/>
    </source>
</evidence>
<evidence type="ECO:0000256" key="3">
    <source>
        <dbReference type="ARBA" id="ARBA00022723"/>
    </source>
</evidence>
<dbReference type="NCBIfam" id="TIGR01882">
    <property type="entry name" value="peptidase-T"/>
    <property type="match status" value="1"/>
</dbReference>
<keyword evidence="6" id="KW-0482">Metalloprotease</keyword>
<feature type="domain" description="Peptidase M20 dimerisation" evidence="10">
    <location>
        <begin position="208"/>
        <end position="306"/>
    </location>
</feature>
<protein>
    <recommendedName>
        <fullName evidence="7">Peptidase T</fullName>
        <ecNumber evidence="7">3.4.11.4</ecNumber>
    </recommendedName>
</protein>
<evidence type="ECO:0000256" key="7">
    <source>
        <dbReference type="NCBIfam" id="TIGR01882"/>
    </source>
</evidence>
<evidence type="ECO:0000256" key="1">
    <source>
        <dbReference type="ARBA" id="ARBA00009692"/>
    </source>
</evidence>
<accession>A0A1I1DNS5</accession>
<feature type="active site" description="Proton acceptor" evidence="8">
    <location>
        <position position="175"/>
    </location>
</feature>
<dbReference type="GO" id="GO:0006518">
    <property type="term" value="P:peptide metabolic process"/>
    <property type="evidence" value="ECO:0007669"/>
    <property type="project" value="InterPro"/>
</dbReference>
<feature type="binding site" evidence="9">
    <location>
        <position position="142"/>
    </location>
    <ligand>
        <name>Zn(2+)</name>
        <dbReference type="ChEBI" id="CHEBI:29105"/>
        <label>2</label>
    </ligand>
</feature>
<dbReference type="InterPro" id="IPR010161">
    <property type="entry name" value="Peptidase_M20B"/>
</dbReference>
<dbReference type="SUPFAM" id="SSF53187">
    <property type="entry name" value="Zn-dependent exopeptidases"/>
    <property type="match status" value="1"/>
</dbReference>
<feature type="binding site" evidence="9">
    <location>
        <position position="176"/>
    </location>
    <ligand>
        <name>Zn(2+)</name>
        <dbReference type="ChEBI" id="CHEBI:29105"/>
        <label>2</label>
    </ligand>
</feature>
<dbReference type="Pfam" id="PF07687">
    <property type="entry name" value="M20_dimer"/>
    <property type="match status" value="1"/>
</dbReference>
<reference evidence="12" key="1">
    <citation type="submission" date="2016-10" db="EMBL/GenBank/DDBJ databases">
        <authorList>
            <person name="Varghese N."/>
            <person name="Submissions S."/>
        </authorList>
    </citation>
    <scope>NUCLEOTIDE SEQUENCE [LARGE SCALE GENOMIC DNA]</scope>
    <source>
        <strain evidence="12">ATCC 43811</strain>
    </source>
</reference>
<dbReference type="GO" id="GO:0045148">
    <property type="term" value="F:tripeptide aminopeptidase activity"/>
    <property type="evidence" value="ECO:0007669"/>
    <property type="project" value="UniProtKB-UniRule"/>
</dbReference>
<feature type="active site" evidence="8">
    <location>
        <position position="82"/>
    </location>
</feature>
<dbReference type="Pfam" id="PF01546">
    <property type="entry name" value="Peptidase_M20"/>
    <property type="match status" value="1"/>
</dbReference>
<evidence type="ECO:0000313" key="11">
    <source>
        <dbReference type="EMBL" id="SFB76504.1"/>
    </source>
</evidence>
<dbReference type="PIRSF" id="PIRSF037215">
    <property type="entry name" value="Peptidase_M20B"/>
    <property type="match status" value="1"/>
</dbReference>
<sequence>MINYQQKLINYFFEYLQFNTQSNETAKTIPSTSGQMELARYIFKQLRDFGIQDVSLDDQAVLIVRIDGSIPGPTIAFLSHLDTADIGMNPEIQAQKIHFTGNEIILNSEKNIIMSPELFPELLQYLGEDIIFSTGTSILGCDNKAGLAVLTTLGEYLIREKPEHSTVILIYVPDEEIGLLGSQLLDTKKINADFAYTIDGGPLGEFGYETFNAASAEITIQGISIHPGSGKDKLVNPILIANDLINQFDPLNTPEHSEGREGFFWIHDITGNPTQAKIELIIRDFDLKEFENKKQWLRSAIKDISLRYPKAKIDYQITDNYANIANTLPSDRRCIDLAMQAMENLGITVYTEPIRGGTDGSILSANGLITPNLFTGGHNFHSIYEFLPIRSFQQSFETAVEIVKLAKYYTKVENDPNFKTQ</sequence>
<evidence type="ECO:0000256" key="4">
    <source>
        <dbReference type="ARBA" id="ARBA00022801"/>
    </source>
</evidence>
<dbReference type="InterPro" id="IPR002933">
    <property type="entry name" value="Peptidase_M20"/>
</dbReference>
<keyword evidence="4" id="KW-0378">Hydrolase</keyword>
<feature type="binding site" evidence="9">
    <location>
        <position position="199"/>
    </location>
    <ligand>
        <name>Zn(2+)</name>
        <dbReference type="ChEBI" id="CHEBI:29105"/>
        <label>1</label>
    </ligand>
</feature>
<proteinExistence type="inferred from homology"/>
<keyword evidence="11" id="KW-0031">Aminopeptidase</keyword>
<dbReference type="RefSeq" id="WP_159428152.1">
    <property type="nucleotide sequence ID" value="NZ_FOKY01000003.1"/>
</dbReference>
<dbReference type="Proteomes" id="UP000240042">
    <property type="component" value="Unassembled WGS sequence"/>
</dbReference>
<keyword evidence="5 9" id="KW-0862">Zinc</keyword>
<dbReference type="PANTHER" id="PTHR42994:SF1">
    <property type="entry name" value="PEPTIDASE T"/>
    <property type="match status" value="1"/>
</dbReference>
<evidence type="ECO:0000256" key="2">
    <source>
        <dbReference type="ARBA" id="ARBA00022670"/>
    </source>
</evidence>
<dbReference type="GO" id="GO:0006508">
    <property type="term" value="P:proteolysis"/>
    <property type="evidence" value="ECO:0007669"/>
    <property type="project" value="UniProtKB-UniRule"/>
</dbReference>
<comment type="cofactor">
    <cofactor evidence="9">
        <name>Zn(2+)</name>
        <dbReference type="ChEBI" id="CHEBI:29105"/>
    </cofactor>
    <text evidence="9">Binds 2 Zn(2+) ions per subunit.</text>
</comment>
<dbReference type="EMBL" id="FOKY01000003">
    <property type="protein sequence ID" value="SFB76504.1"/>
    <property type="molecule type" value="Genomic_DNA"/>
</dbReference>
<dbReference type="GO" id="GO:0008270">
    <property type="term" value="F:zinc ion binding"/>
    <property type="evidence" value="ECO:0007669"/>
    <property type="project" value="InterPro"/>
</dbReference>
<keyword evidence="2" id="KW-0645">Protease</keyword>
<feature type="binding site" evidence="9">
    <location>
        <position position="80"/>
    </location>
    <ligand>
        <name>Zn(2+)</name>
        <dbReference type="ChEBI" id="CHEBI:29105"/>
        <label>1</label>
    </ligand>
</feature>
<comment type="similarity">
    <text evidence="1">Belongs to the peptidase M20B family.</text>
</comment>
<dbReference type="STRING" id="34097.SAMN02745150_00668"/>
<dbReference type="InterPro" id="IPR011650">
    <property type="entry name" value="Peptidase_M20_dimer"/>
</dbReference>
<evidence type="ECO:0000313" key="12">
    <source>
        <dbReference type="Proteomes" id="UP000240042"/>
    </source>
</evidence>
<dbReference type="PANTHER" id="PTHR42994">
    <property type="entry name" value="PEPTIDASE T"/>
    <property type="match status" value="1"/>
</dbReference>
<dbReference type="InterPro" id="IPR036264">
    <property type="entry name" value="Bact_exopeptidase_dim_dom"/>
</dbReference>
<dbReference type="Gene3D" id="3.40.630.10">
    <property type="entry name" value="Zn peptidases"/>
    <property type="match status" value="1"/>
</dbReference>
<dbReference type="EC" id="3.4.11.4" evidence="7"/>
<dbReference type="Gene3D" id="3.30.70.360">
    <property type="match status" value="1"/>
</dbReference>
<dbReference type="OrthoDB" id="9804934at2"/>
<dbReference type="NCBIfam" id="NF009920">
    <property type="entry name" value="PRK13381.1"/>
    <property type="match status" value="1"/>
</dbReference>
<dbReference type="InterPro" id="IPR001261">
    <property type="entry name" value="ArgE/DapE_CS"/>
</dbReference>
<dbReference type="AlphaFoldDB" id="A0A1I1DNS5"/>
<name>A0A1I1DNS5_BREAD</name>
<evidence type="ECO:0000256" key="9">
    <source>
        <dbReference type="PIRSR" id="PIRSR037215-2"/>
    </source>
</evidence>
<dbReference type="NCBIfam" id="NF003976">
    <property type="entry name" value="PRK05469.1"/>
    <property type="match status" value="1"/>
</dbReference>
<evidence type="ECO:0000256" key="8">
    <source>
        <dbReference type="PIRSR" id="PIRSR037215-1"/>
    </source>
</evidence>
<dbReference type="GO" id="GO:0008237">
    <property type="term" value="F:metallopeptidase activity"/>
    <property type="evidence" value="ECO:0007669"/>
    <property type="project" value="UniProtKB-KW"/>
</dbReference>
<dbReference type="PROSITE" id="PS00758">
    <property type="entry name" value="ARGE_DAPE_CPG2_1"/>
    <property type="match status" value="1"/>
</dbReference>
<organism evidence="11 12">
    <name type="scientific">Brevinema andersonii</name>
    <dbReference type="NCBI Taxonomy" id="34097"/>
    <lineage>
        <taxon>Bacteria</taxon>
        <taxon>Pseudomonadati</taxon>
        <taxon>Spirochaetota</taxon>
        <taxon>Spirochaetia</taxon>
        <taxon>Brevinematales</taxon>
        <taxon>Brevinemataceae</taxon>
        <taxon>Brevinema</taxon>
    </lineage>
</organism>
<keyword evidence="3 9" id="KW-0479">Metal-binding</keyword>
<evidence type="ECO:0000259" key="10">
    <source>
        <dbReference type="Pfam" id="PF07687"/>
    </source>
</evidence>
<gene>
    <name evidence="11" type="ORF">SAMN02745150_00668</name>
</gene>
<feature type="binding site" evidence="9">
    <location>
        <position position="142"/>
    </location>
    <ligand>
        <name>Zn(2+)</name>
        <dbReference type="ChEBI" id="CHEBI:29105"/>
        <label>1</label>
    </ligand>
</feature>